<accession>A0ABT7S6M6</accession>
<protein>
    <recommendedName>
        <fullName evidence="4">DUF3558 domain-containing protein</fullName>
    </recommendedName>
</protein>
<keyword evidence="1" id="KW-0732">Signal</keyword>
<organism evidence="2 3">
    <name type="scientific">Cellulomonas edaphi</name>
    <dbReference type="NCBI Taxonomy" id="3053468"/>
    <lineage>
        <taxon>Bacteria</taxon>
        <taxon>Bacillati</taxon>
        <taxon>Actinomycetota</taxon>
        <taxon>Actinomycetes</taxon>
        <taxon>Micrococcales</taxon>
        <taxon>Cellulomonadaceae</taxon>
        <taxon>Cellulomonas</taxon>
    </lineage>
</organism>
<dbReference type="PROSITE" id="PS51257">
    <property type="entry name" value="PROKAR_LIPOPROTEIN"/>
    <property type="match status" value="1"/>
</dbReference>
<sequence>MRARPILGLLAAAALGAAVAGCTSSTKEEPMPTEIPSRPASTADLVCGMDRADVETALGLKVGRVEGSLESAGADGVRECEIWPTDTSLVDGAMLFVTVQPASSAEGKDLRAQVDGDAPGVVEPSVRYTDQDGAAWTGAVGASSVVFAGDQVVELTSSWKGEGRDPLHDLPALSAQVVSTQA</sequence>
<evidence type="ECO:0000313" key="3">
    <source>
        <dbReference type="Proteomes" id="UP001321453"/>
    </source>
</evidence>
<evidence type="ECO:0008006" key="4">
    <source>
        <dbReference type="Google" id="ProtNLM"/>
    </source>
</evidence>
<feature type="chain" id="PRO_5045251189" description="DUF3558 domain-containing protein" evidence="1">
    <location>
        <begin position="21"/>
        <end position="182"/>
    </location>
</feature>
<name>A0ABT7S6M6_9CELL</name>
<dbReference type="RefSeq" id="WP_289446527.1">
    <property type="nucleotide sequence ID" value="NZ_JAUCGR010000002.1"/>
</dbReference>
<gene>
    <name evidence="2" type="ORF">QRT05_07860</name>
</gene>
<dbReference type="Proteomes" id="UP001321453">
    <property type="component" value="Unassembled WGS sequence"/>
</dbReference>
<feature type="signal peptide" evidence="1">
    <location>
        <begin position="1"/>
        <end position="20"/>
    </location>
</feature>
<evidence type="ECO:0000256" key="1">
    <source>
        <dbReference type="SAM" id="SignalP"/>
    </source>
</evidence>
<evidence type="ECO:0000313" key="2">
    <source>
        <dbReference type="EMBL" id="MDM7831246.1"/>
    </source>
</evidence>
<keyword evidence="3" id="KW-1185">Reference proteome</keyword>
<dbReference type="EMBL" id="JAUCGR010000002">
    <property type="protein sequence ID" value="MDM7831246.1"/>
    <property type="molecule type" value="Genomic_DNA"/>
</dbReference>
<proteinExistence type="predicted"/>
<comment type="caution">
    <text evidence="2">The sequence shown here is derived from an EMBL/GenBank/DDBJ whole genome shotgun (WGS) entry which is preliminary data.</text>
</comment>
<reference evidence="2 3" key="1">
    <citation type="submission" date="2023-06" db="EMBL/GenBank/DDBJ databases">
        <title>Cellulomonas sp. MW9 Whole genome sequence.</title>
        <authorList>
            <person name="Park S."/>
        </authorList>
    </citation>
    <scope>NUCLEOTIDE SEQUENCE [LARGE SCALE GENOMIC DNA]</scope>
    <source>
        <strain evidence="2 3">MW9</strain>
    </source>
</reference>